<name>S6G6J2_ANAPH</name>
<sequence>DTVYLLAKELAYDVVTGQTDNLAAALAKTSGKDFVQFAKAVEISSPEIDKKVCSGSHAQIDGDTATTYVKDIGKTGSENTKTTQCSGLKKDGSATTKGLAAFIAGVGLEDNKNWPRGRSGVNSNEPKMGETNSNAKAVAKDLVKELTPEEKTIVAGLLAKTIEGGEVVEIRAVFFHSVWCYKAVQDRELVLEFTISLYSEA</sequence>
<reference evidence="1 2" key="1">
    <citation type="submission" date="2013-03" db="EMBL/GenBank/DDBJ databases">
        <title>Genome sequence of Anaplasma phagocytophilum strain CRT38.</title>
        <authorList>
            <person name="Felsheim R.F."/>
            <person name="Kurtti T.J."/>
            <person name="Munderloh U.G."/>
        </authorList>
    </citation>
    <scope>NUCLEOTIDE SEQUENCE [LARGE SCALE GENOMIC DNA]</scope>
    <source>
        <strain evidence="1 2">CRT38</strain>
    </source>
</reference>
<protein>
    <submittedName>
        <fullName evidence="1">p44-new outer membrane protein</fullName>
    </submittedName>
</protein>
<dbReference type="EMBL" id="APHI01000001">
    <property type="protein sequence ID" value="EOA63117.2"/>
    <property type="molecule type" value="Genomic_DNA"/>
</dbReference>
<organism evidence="1 2">
    <name type="scientific">Anaplasma phagocytophilum str. CRT38</name>
    <dbReference type="NCBI Taxonomy" id="1269275"/>
    <lineage>
        <taxon>Bacteria</taxon>
        <taxon>Pseudomonadati</taxon>
        <taxon>Pseudomonadota</taxon>
        <taxon>Alphaproteobacteria</taxon>
        <taxon>Rickettsiales</taxon>
        <taxon>Anaplasmataceae</taxon>
        <taxon>Anaplasma</taxon>
        <taxon>phagocytophilum group</taxon>
    </lineage>
</organism>
<dbReference type="AlphaFoldDB" id="S6G6J2"/>
<accession>S6G6J2</accession>
<proteinExistence type="predicted"/>
<evidence type="ECO:0000313" key="2">
    <source>
        <dbReference type="Proteomes" id="UP000053165"/>
    </source>
</evidence>
<feature type="non-terminal residue" evidence="1">
    <location>
        <position position="1"/>
    </location>
</feature>
<dbReference type="Proteomes" id="UP000053165">
    <property type="component" value="Unassembled WGS sequence"/>
</dbReference>
<comment type="caution">
    <text evidence="1">The sequence shown here is derived from an EMBL/GenBank/DDBJ whole genome shotgun (WGS) entry which is preliminary data.</text>
</comment>
<evidence type="ECO:0000313" key="1">
    <source>
        <dbReference type="EMBL" id="EOA63117.2"/>
    </source>
</evidence>
<dbReference type="PATRIC" id="fig|1269275.4.peg.329"/>
<gene>
    <name evidence="1" type="ORF">CRT38_01425</name>
</gene>